<evidence type="ECO:0000313" key="6">
    <source>
        <dbReference type="EMBL" id="AAK80937.1"/>
    </source>
</evidence>
<keyword evidence="2" id="KW-0862">Zinc</keyword>
<dbReference type="RefSeq" id="WP_010966278.1">
    <property type="nucleotide sequence ID" value="NC_003030.1"/>
</dbReference>
<dbReference type="SUPFAM" id="SSF52540">
    <property type="entry name" value="P-loop containing nucleoside triphosphate hydrolases"/>
    <property type="match status" value="2"/>
</dbReference>
<dbReference type="Gene3D" id="3.40.50.10810">
    <property type="entry name" value="Tandem AAA-ATPase domain"/>
    <property type="match status" value="1"/>
</dbReference>
<proteinExistence type="predicted"/>
<dbReference type="KEGG" id="cac:CA_C2996"/>
<keyword evidence="2" id="KW-0863">Zinc-finger</keyword>
<dbReference type="GO" id="GO:0016787">
    <property type="term" value="F:hydrolase activity"/>
    <property type="evidence" value="ECO:0007669"/>
    <property type="project" value="UniProtKB-KW"/>
</dbReference>
<keyword evidence="6" id="KW-0547">Nucleotide-binding</keyword>
<dbReference type="Pfam" id="PF04434">
    <property type="entry name" value="SWIM"/>
    <property type="match status" value="1"/>
</dbReference>
<dbReference type="OrthoDB" id="9760715at2"/>
<dbReference type="PATRIC" id="fig|272562.8.peg.3180"/>
<feature type="domain" description="Helicase C-terminal" evidence="5">
    <location>
        <begin position="882"/>
        <end position="1040"/>
    </location>
</feature>
<dbReference type="Gene3D" id="3.40.50.300">
    <property type="entry name" value="P-loop containing nucleotide triphosphate hydrolases"/>
    <property type="match status" value="1"/>
</dbReference>
<evidence type="ECO:0000313" key="7">
    <source>
        <dbReference type="Proteomes" id="UP000000814"/>
    </source>
</evidence>
<keyword evidence="2" id="KW-0479">Metal-binding</keyword>
<dbReference type="GO" id="GO:0005524">
    <property type="term" value="F:ATP binding"/>
    <property type="evidence" value="ECO:0007669"/>
    <property type="project" value="InterPro"/>
</dbReference>
<keyword evidence="1" id="KW-0378">Hydrolase</keyword>
<feature type="domain" description="SWIM-type" evidence="3">
    <location>
        <begin position="62"/>
        <end position="101"/>
    </location>
</feature>
<evidence type="ECO:0000256" key="2">
    <source>
        <dbReference type="PROSITE-ProRule" id="PRU00325"/>
    </source>
</evidence>
<dbReference type="SMART" id="SM00487">
    <property type="entry name" value="DEXDc"/>
    <property type="match status" value="1"/>
</dbReference>
<name>Q97EW0_CLOAB</name>
<gene>
    <name evidence="6" type="ordered locus">CA_C2996</name>
</gene>
<dbReference type="Pfam" id="PF00271">
    <property type="entry name" value="Helicase_C"/>
    <property type="match status" value="1"/>
</dbReference>
<evidence type="ECO:0000259" key="4">
    <source>
        <dbReference type="PROSITE" id="PS51192"/>
    </source>
</evidence>
<evidence type="ECO:0000259" key="5">
    <source>
        <dbReference type="PROSITE" id="PS51194"/>
    </source>
</evidence>
<dbReference type="PROSITE" id="PS51194">
    <property type="entry name" value="HELICASE_CTER"/>
    <property type="match status" value="1"/>
</dbReference>
<dbReference type="GeneID" id="44999483"/>
<dbReference type="Proteomes" id="UP000000814">
    <property type="component" value="Chromosome"/>
</dbReference>
<dbReference type="HOGENOM" id="CLU_000315_21_1_9"/>
<dbReference type="InterPro" id="IPR038718">
    <property type="entry name" value="SNF2-like_sf"/>
</dbReference>
<dbReference type="PROSITE" id="PS51192">
    <property type="entry name" value="HELICASE_ATP_BIND_1"/>
    <property type="match status" value="1"/>
</dbReference>
<dbReference type="Pfam" id="PF08455">
    <property type="entry name" value="SNF2_assoc"/>
    <property type="match status" value="1"/>
</dbReference>
<dbReference type="PROSITE" id="PS50966">
    <property type="entry name" value="ZF_SWIM"/>
    <property type="match status" value="1"/>
</dbReference>
<dbReference type="Pfam" id="PF00176">
    <property type="entry name" value="SNF2-rel_dom"/>
    <property type="match status" value="1"/>
</dbReference>
<dbReference type="FunFam" id="3.40.50.10810:FF:000054">
    <property type="entry name" value="Helicase, Snf2 family"/>
    <property type="match status" value="1"/>
</dbReference>
<dbReference type="PANTHER" id="PTHR10799">
    <property type="entry name" value="SNF2/RAD54 HELICASE FAMILY"/>
    <property type="match status" value="1"/>
</dbReference>
<dbReference type="PIR" id="F97268">
    <property type="entry name" value="F97268"/>
</dbReference>
<feature type="domain" description="Helicase ATP-binding" evidence="4">
    <location>
        <begin position="601"/>
        <end position="760"/>
    </location>
</feature>
<dbReference type="CDD" id="cd18012">
    <property type="entry name" value="DEXQc_arch_SWI2_SNF2"/>
    <property type="match status" value="1"/>
</dbReference>
<dbReference type="SMART" id="SM00490">
    <property type="entry name" value="HELICc"/>
    <property type="match status" value="1"/>
</dbReference>
<dbReference type="InterPro" id="IPR001650">
    <property type="entry name" value="Helicase_C-like"/>
</dbReference>
<dbReference type="GO" id="GO:0008270">
    <property type="term" value="F:zinc ion binding"/>
    <property type="evidence" value="ECO:0007669"/>
    <property type="project" value="UniProtKB-KW"/>
</dbReference>
<dbReference type="InterPro" id="IPR013663">
    <property type="entry name" value="Helicase_SWF/SNF/SWI_bac"/>
</dbReference>
<keyword evidence="7" id="KW-1185">Reference proteome</keyword>
<protein>
    <submittedName>
        <fullName evidence="6">Superfamily II DNA/RNA helicase, SNF2 family</fullName>
    </submittedName>
</protein>
<keyword evidence="6" id="KW-0067">ATP-binding</keyword>
<keyword evidence="6" id="KW-0347">Helicase</keyword>
<dbReference type="InterPro" id="IPR027417">
    <property type="entry name" value="P-loop_NTPase"/>
</dbReference>
<dbReference type="InterPro" id="IPR000330">
    <property type="entry name" value="SNF2_N"/>
</dbReference>
<dbReference type="CDD" id="cd18793">
    <property type="entry name" value="SF2_C_SNF"/>
    <property type="match status" value="1"/>
</dbReference>
<organism evidence="6 7">
    <name type="scientific">Clostridium acetobutylicum (strain ATCC 824 / DSM 792 / JCM 1419 / IAM 19013 / LMG 5710 / NBRC 13948 / NRRL B-527 / VKM B-1787 / 2291 / W)</name>
    <dbReference type="NCBI Taxonomy" id="272562"/>
    <lineage>
        <taxon>Bacteria</taxon>
        <taxon>Bacillati</taxon>
        <taxon>Bacillota</taxon>
        <taxon>Clostridia</taxon>
        <taxon>Eubacteriales</taxon>
        <taxon>Clostridiaceae</taxon>
        <taxon>Clostridium</taxon>
    </lineage>
</organism>
<accession>Q97EW0</accession>
<dbReference type="InterPro" id="IPR007527">
    <property type="entry name" value="Znf_SWIM"/>
</dbReference>
<dbReference type="InterPro" id="IPR049730">
    <property type="entry name" value="SNF2/RAD54-like_C"/>
</dbReference>
<dbReference type="eggNOG" id="COG0553">
    <property type="taxonomic scope" value="Bacteria"/>
</dbReference>
<evidence type="ECO:0000259" key="3">
    <source>
        <dbReference type="PROSITE" id="PS50966"/>
    </source>
</evidence>
<dbReference type="InterPro" id="IPR014001">
    <property type="entry name" value="Helicase_ATP-bd"/>
</dbReference>
<dbReference type="GO" id="GO:0004386">
    <property type="term" value="F:helicase activity"/>
    <property type="evidence" value="ECO:0007669"/>
    <property type="project" value="UniProtKB-KW"/>
</dbReference>
<sequence length="1052" mass="122682">MFNITKDNIRKLMKPKTYKEALDLYNGNKVFNIVVNENHNDFYDANFVKINAEVMDGSGNDYTCMILFNNKTGINIIKCNCSNVKNNDICSHVGAVLIKYIDGKNNVKSDYSKRLLYGLKQSIIKREIKGKPINIEVKLHYFTETTKKSYINIRVGEDRLYVVKDVSTFLKSILENKQIKIGEKFTYYPYKYSIKKRDEELFELLFAIYHDNEDVVKDKEKSILGKNIYLTESGLSRLMIILEDRDFSILINDEGITDCYIVVDEFPKINLTIEEKEESVKLTLSGGEPISLVRGNKYVFYQGKVYKLDQYKINIYSLLIKVFSNSKVVKYYKEDRQDVLSYVYPVLKELGIAACKNVINYDYLKPKVYMDKIDENMLINIKFENNDKKLKDVNGEVYIIKILQDFGFYKDGEIIYINDSLDKMVEFMSVGLDKIQSKGYEIYYSENIKKFKVYSPHMYKGSLKVNEGNMIEVSFEIDGIDNSELYNIFEALRLKKKYYKLKEGEIVDLSNKVIKKIADMFKYMDLDYSKINQKPAILSKENAAYINRYIDEENLMFFDKDTRFERMVKLSKGLENMKVGIPNEFNSIMRDYQKRGFRWFKSLDHFGVGGILADEMGLGKTLQTIAFISSGTGHKETSIIIVPTSIVYNWKEEIEKFSKNLKTLIISGTKRERAEAIGEYYNYDVLITSYSLIRMDIEEYSKIKFKYCILDEAQYIKNKNSLITKAVKKIRAKNCFALTGTPIENCLSELWSIFDFIMPGYLLSYSKFVNKYENPIIKEKDKRALYELNRHIEPFILRRLKESVVKELPSKVEHKILIEMSQKQKEVYYAYLKNAREKIYRSIEEKGINNSKFIIFSLLTRLRQICSNPRTVVENYNGKNAKMDVLMDTIKTSIANRHRILVFSQFTSVLKSIKDKLIEKDIDVMYLDGNTKMKDRFQLADEFNKGKGEVFLISLKAGGTGLNLTGADIVVHFDPWWNPAVENQASDRAHRIGQKKNVEIIKLITRGTIEEKIYKLQQEKKKMVDNVLGDKMFSEENVLLNLDEQKIKNIFG</sequence>
<evidence type="ECO:0000256" key="1">
    <source>
        <dbReference type="ARBA" id="ARBA00022801"/>
    </source>
</evidence>
<dbReference type="AlphaFoldDB" id="Q97EW0"/>
<dbReference type="STRING" id="272562.CA_C2996"/>
<dbReference type="EMBL" id="AE001437">
    <property type="protein sequence ID" value="AAK80937.1"/>
    <property type="molecule type" value="Genomic_DNA"/>
</dbReference>
<reference evidence="6 7" key="1">
    <citation type="journal article" date="2001" name="J. Bacteriol.">
        <title>Genome sequence and comparative analysis of the solvent-producing bacterium Clostridium acetobutylicum.</title>
        <authorList>
            <person name="Nolling J."/>
            <person name="Breton G."/>
            <person name="Omelchenko M.V."/>
            <person name="Makarova K.S."/>
            <person name="Zeng Q."/>
            <person name="Gibson R."/>
            <person name="Lee H.M."/>
            <person name="Dubois J."/>
            <person name="Qiu D."/>
            <person name="Hitti J."/>
            <person name="Wolf Y.I."/>
            <person name="Tatusov R.L."/>
            <person name="Sabathe F."/>
            <person name="Doucette-Stamm L."/>
            <person name="Soucaille P."/>
            <person name="Daly M.J."/>
            <person name="Bennett G.N."/>
            <person name="Koonin E.V."/>
            <person name="Smith D.R."/>
        </authorList>
    </citation>
    <scope>NUCLEOTIDE SEQUENCE [LARGE SCALE GENOMIC DNA]</scope>
    <source>
        <strain evidence="7">ATCC 824 / DSM 792 / JCM 1419 / LMG 5710 / VKM B-1787</strain>
    </source>
</reference>